<dbReference type="KEGG" id="tet:TTHERM_000513199"/>
<gene>
    <name evidence="9" type="ORF">TTHERM_000513199</name>
</gene>
<evidence type="ECO:0000259" key="8">
    <source>
        <dbReference type="PROSITE" id="PS51384"/>
    </source>
</evidence>
<dbReference type="InterPro" id="IPR013130">
    <property type="entry name" value="Fe3_Rdtase_TM_dom"/>
</dbReference>
<dbReference type="InterPro" id="IPR017927">
    <property type="entry name" value="FAD-bd_FR_type"/>
</dbReference>
<evidence type="ECO:0000256" key="4">
    <source>
        <dbReference type="ARBA" id="ARBA00023002"/>
    </source>
</evidence>
<evidence type="ECO:0000256" key="3">
    <source>
        <dbReference type="ARBA" id="ARBA00022989"/>
    </source>
</evidence>
<protein>
    <submittedName>
        <fullName evidence="9">Ferric reductase-like transmembrane component family protein</fullName>
    </submittedName>
</protein>
<dbReference type="CDD" id="cd06186">
    <property type="entry name" value="NOX_Duox_like_FAD_NADP"/>
    <property type="match status" value="1"/>
</dbReference>
<dbReference type="PANTHER" id="PTHR11972:SF55">
    <property type="entry name" value="FERRIC REDUCTASE"/>
    <property type="match status" value="1"/>
</dbReference>
<dbReference type="Proteomes" id="UP000009168">
    <property type="component" value="Unassembled WGS sequence"/>
</dbReference>
<organism evidence="9 10">
    <name type="scientific">Tetrahymena thermophila (strain SB210)</name>
    <dbReference type="NCBI Taxonomy" id="312017"/>
    <lineage>
        <taxon>Eukaryota</taxon>
        <taxon>Sar</taxon>
        <taxon>Alveolata</taxon>
        <taxon>Ciliophora</taxon>
        <taxon>Intramacronucleata</taxon>
        <taxon>Oligohymenophorea</taxon>
        <taxon>Hymenostomatida</taxon>
        <taxon>Tetrahymenina</taxon>
        <taxon>Tetrahymenidae</taxon>
        <taxon>Tetrahymena</taxon>
    </lineage>
</organism>
<feature type="transmembrane region" description="Helical" evidence="7">
    <location>
        <begin position="198"/>
        <end position="219"/>
    </location>
</feature>
<feature type="transmembrane region" description="Helical" evidence="7">
    <location>
        <begin position="173"/>
        <end position="192"/>
    </location>
</feature>
<comment type="subcellular location">
    <subcellularLocation>
        <location evidence="1">Membrane</location>
        <topology evidence="1">Multi-pass membrane protein</topology>
    </subcellularLocation>
</comment>
<dbReference type="STRING" id="312017.W7XB30"/>
<accession>W7XB30</accession>
<keyword evidence="10" id="KW-1185">Reference proteome</keyword>
<dbReference type="GO" id="GO:0016491">
    <property type="term" value="F:oxidoreductase activity"/>
    <property type="evidence" value="ECO:0007669"/>
    <property type="project" value="UniProtKB-KW"/>
</dbReference>
<dbReference type="Pfam" id="PF08030">
    <property type="entry name" value="NAD_binding_6"/>
    <property type="match status" value="1"/>
</dbReference>
<dbReference type="InterPro" id="IPR039261">
    <property type="entry name" value="FNR_nucleotide-bd"/>
</dbReference>
<evidence type="ECO:0000256" key="2">
    <source>
        <dbReference type="ARBA" id="ARBA00022692"/>
    </source>
</evidence>
<dbReference type="InterPro" id="IPR050369">
    <property type="entry name" value="RBOH/FRE"/>
</dbReference>
<feature type="transmembrane region" description="Helical" evidence="7">
    <location>
        <begin position="142"/>
        <end position="161"/>
    </location>
</feature>
<feature type="transmembrane region" description="Helical" evidence="7">
    <location>
        <begin position="111"/>
        <end position="136"/>
    </location>
</feature>
<feature type="compositionally biased region" description="Low complexity" evidence="6">
    <location>
        <begin position="20"/>
        <end position="30"/>
    </location>
</feature>
<dbReference type="GeneID" id="24439349"/>
<dbReference type="Gene3D" id="2.40.30.10">
    <property type="entry name" value="Translation factors"/>
    <property type="match status" value="1"/>
</dbReference>
<evidence type="ECO:0000256" key="5">
    <source>
        <dbReference type="ARBA" id="ARBA00023136"/>
    </source>
</evidence>
<feature type="compositionally biased region" description="Polar residues" evidence="6">
    <location>
        <begin position="1"/>
        <end position="16"/>
    </location>
</feature>
<dbReference type="Gene3D" id="3.40.50.80">
    <property type="entry name" value="Nucleotide-binding domain of ferredoxin-NADP reductase (FNR) module"/>
    <property type="match status" value="1"/>
</dbReference>
<dbReference type="InParanoid" id="W7XB30"/>
<dbReference type="AlphaFoldDB" id="W7XB30"/>
<dbReference type="Pfam" id="PF01794">
    <property type="entry name" value="Ferric_reduct"/>
    <property type="match status" value="1"/>
</dbReference>
<dbReference type="Pfam" id="PF08022">
    <property type="entry name" value="FAD_binding_8"/>
    <property type="match status" value="1"/>
</dbReference>
<dbReference type="PANTHER" id="PTHR11972">
    <property type="entry name" value="NADPH OXIDASE"/>
    <property type="match status" value="1"/>
</dbReference>
<feature type="transmembrane region" description="Helical" evidence="7">
    <location>
        <begin position="231"/>
        <end position="259"/>
    </location>
</feature>
<evidence type="ECO:0000256" key="6">
    <source>
        <dbReference type="SAM" id="MobiDB-lite"/>
    </source>
</evidence>
<evidence type="ECO:0000313" key="9">
    <source>
        <dbReference type="EMBL" id="EWS74547.1"/>
    </source>
</evidence>
<evidence type="ECO:0000256" key="1">
    <source>
        <dbReference type="ARBA" id="ARBA00004141"/>
    </source>
</evidence>
<name>W7XB30_TETTS</name>
<dbReference type="SFLD" id="SFLDS00052">
    <property type="entry name" value="Ferric_Reductase_Domain"/>
    <property type="match status" value="1"/>
</dbReference>
<dbReference type="OrthoDB" id="167398at2759"/>
<sequence>MKDQSLPNNIKTSLPDKQQELQQLENQPQQEKGENGQNPDQIQQASQKIKMSEYIKQHQKKSMQVCESIELEQEKKNKSSRNSAWQASWHYRIIQYWQSIFNRRIVSFSCFALQVGDIFIFCGLLFFLCISCVSITSTNSSGNMASITMAATIVFGCRNGFLSYLFGLSLERALLWHQFLAWITLGMSINHWVHSKSIASGFIVQVPLIAFIVFSIKPIRRYLWELFMKMHWILIIVMIVGCIAHGVTYALFALGYFALDVCYRGYTVYQLRNISNEMKLERIGPNITKISISNKNNKYKGGQYYFIMIPKLGYLQWHPFSVFSASYEEEIIFYVKCLGDWTTQLYQIAGEQGKPTIFKGYLDGPYGYHSISLEGDKYKNFLCISGGIGVTPIISTAKELLHQIEQGRPINSLYFIWTGRDSAIVQSVLKPDDLRSLLDQDDATILQNFYHYSDKGDKKIDDLEKQAQIEQHQLVELAKGRPDFDKYFEAAFNSAKAKGDHLVGVLTCGPQQLIDAAEINSMKWSKDGIRFDCHQEVFDF</sequence>
<dbReference type="EMBL" id="GG662708">
    <property type="protein sequence ID" value="EWS74547.1"/>
    <property type="molecule type" value="Genomic_DNA"/>
</dbReference>
<feature type="domain" description="FAD-binding FR-type" evidence="8">
    <location>
        <begin position="261"/>
        <end position="372"/>
    </location>
</feature>
<feature type="compositionally biased region" description="Polar residues" evidence="6">
    <location>
        <begin position="35"/>
        <end position="47"/>
    </location>
</feature>
<proteinExistence type="predicted"/>
<dbReference type="RefSeq" id="XP_012652921.1">
    <property type="nucleotide sequence ID" value="XM_012797467.1"/>
</dbReference>
<keyword evidence="3 7" id="KW-1133">Transmembrane helix</keyword>
<dbReference type="SUPFAM" id="SSF52343">
    <property type="entry name" value="Ferredoxin reductase-like, C-terminal NADP-linked domain"/>
    <property type="match status" value="1"/>
</dbReference>
<dbReference type="InterPro" id="IPR013112">
    <property type="entry name" value="FAD-bd_8"/>
</dbReference>
<dbReference type="GO" id="GO:0005886">
    <property type="term" value="C:plasma membrane"/>
    <property type="evidence" value="ECO:0007669"/>
    <property type="project" value="TreeGrafter"/>
</dbReference>
<dbReference type="InterPro" id="IPR017938">
    <property type="entry name" value="Riboflavin_synthase-like_b-brl"/>
</dbReference>
<feature type="region of interest" description="Disordered" evidence="6">
    <location>
        <begin position="1"/>
        <end position="47"/>
    </location>
</feature>
<keyword evidence="2 7" id="KW-0812">Transmembrane</keyword>
<dbReference type="PROSITE" id="PS51384">
    <property type="entry name" value="FAD_FR"/>
    <property type="match status" value="1"/>
</dbReference>
<dbReference type="SFLD" id="SFLDG01168">
    <property type="entry name" value="Ferric_reductase_subgroup_(FRE"/>
    <property type="match status" value="1"/>
</dbReference>
<dbReference type="SUPFAM" id="SSF63380">
    <property type="entry name" value="Riboflavin synthase domain-like"/>
    <property type="match status" value="1"/>
</dbReference>
<evidence type="ECO:0000256" key="7">
    <source>
        <dbReference type="SAM" id="Phobius"/>
    </source>
</evidence>
<reference evidence="10" key="1">
    <citation type="journal article" date="2006" name="PLoS Biol.">
        <title>Macronuclear genome sequence of the ciliate Tetrahymena thermophila, a model eukaryote.</title>
        <authorList>
            <person name="Eisen J.A."/>
            <person name="Coyne R.S."/>
            <person name="Wu M."/>
            <person name="Wu D."/>
            <person name="Thiagarajan M."/>
            <person name="Wortman J.R."/>
            <person name="Badger J.H."/>
            <person name="Ren Q."/>
            <person name="Amedeo P."/>
            <person name="Jones K.M."/>
            <person name="Tallon L.J."/>
            <person name="Delcher A.L."/>
            <person name="Salzberg S.L."/>
            <person name="Silva J.C."/>
            <person name="Haas B.J."/>
            <person name="Majoros W.H."/>
            <person name="Farzad M."/>
            <person name="Carlton J.M."/>
            <person name="Smith R.K. Jr."/>
            <person name="Garg J."/>
            <person name="Pearlman R.E."/>
            <person name="Karrer K.M."/>
            <person name="Sun L."/>
            <person name="Manning G."/>
            <person name="Elde N.C."/>
            <person name="Turkewitz A.P."/>
            <person name="Asai D.J."/>
            <person name="Wilkes D.E."/>
            <person name="Wang Y."/>
            <person name="Cai H."/>
            <person name="Collins K."/>
            <person name="Stewart B.A."/>
            <person name="Lee S.R."/>
            <person name="Wilamowska K."/>
            <person name="Weinberg Z."/>
            <person name="Ruzzo W.L."/>
            <person name="Wloga D."/>
            <person name="Gaertig J."/>
            <person name="Frankel J."/>
            <person name="Tsao C.-C."/>
            <person name="Gorovsky M.A."/>
            <person name="Keeling P.J."/>
            <person name="Waller R.F."/>
            <person name="Patron N.J."/>
            <person name="Cherry J.M."/>
            <person name="Stover N.A."/>
            <person name="Krieger C.J."/>
            <person name="del Toro C."/>
            <person name="Ryder H.F."/>
            <person name="Williamson S.C."/>
            <person name="Barbeau R.A."/>
            <person name="Hamilton E.P."/>
            <person name="Orias E."/>
        </authorList>
    </citation>
    <scope>NUCLEOTIDE SEQUENCE [LARGE SCALE GENOMIC DNA]</scope>
    <source>
        <strain evidence="10">SB210</strain>
    </source>
</reference>
<dbReference type="InterPro" id="IPR013121">
    <property type="entry name" value="Fe_red_NAD-bd_6"/>
</dbReference>
<keyword evidence="5 7" id="KW-0472">Membrane</keyword>
<evidence type="ECO:0000313" key="10">
    <source>
        <dbReference type="Proteomes" id="UP000009168"/>
    </source>
</evidence>
<keyword evidence="4" id="KW-0560">Oxidoreductase</keyword>